<evidence type="ECO:0000313" key="3">
    <source>
        <dbReference type="Proteomes" id="UP001596548"/>
    </source>
</evidence>
<dbReference type="CDD" id="cd00090">
    <property type="entry name" value="HTH_ARSR"/>
    <property type="match status" value="1"/>
</dbReference>
<dbReference type="Gene3D" id="1.10.10.10">
    <property type="entry name" value="Winged helix-like DNA-binding domain superfamily/Winged helix DNA-binding domain"/>
    <property type="match status" value="1"/>
</dbReference>
<dbReference type="Gene3D" id="6.10.140.2180">
    <property type="match status" value="1"/>
</dbReference>
<dbReference type="InterPro" id="IPR011991">
    <property type="entry name" value="ArsR-like_HTH"/>
</dbReference>
<dbReference type="InterPro" id="IPR036388">
    <property type="entry name" value="WH-like_DNA-bd_sf"/>
</dbReference>
<dbReference type="Pfam" id="PF12840">
    <property type="entry name" value="HTH_20"/>
    <property type="match status" value="1"/>
</dbReference>
<keyword evidence="3" id="KW-1185">Reference proteome</keyword>
<protein>
    <submittedName>
        <fullName evidence="2">Helix-turn-helix domain-containing protein</fullName>
    </submittedName>
</protein>
<dbReference type="InterPro" id="IPR001845">
    <property type="entry name" value="HTH_ArsR_DNA-bd_dom"/>
</dbReference>
<sequence>MDPVELLLHPVRLRIVHALSGRTVTTAGLCARLPDVSQATVYRHVALLAEAGIIEVAQEQRVRGFVERSYRLRRDRAVIDAKKAASATTEDHRRAFATAMAVLLAEFGSYLDGAPDPASDLVGYRQHAIWLTPAERAKLIAGLREAILPVLANEPTGERAPHLLSPILFPMNEGPARADR</sequence>
<dbReference type="RefSeq" id="WP_378963950.1">
    <property type="nucleotide sequence ID" value="NZ_JBHTBJ010000001.1"/>
</dbReference>
<gene>
    <name evidence="2" type="ORF">ACFQS1_01130</name>
</gene>
<feature type="domain" description="HTH arsR-type" evidence="1">
    <location>
        <begin position="6"/>
        <end position="86"/>
    </location>
</feature>
<reference evidence="3" key="1">
    <citation type="journal article" date="2019" name="Int. J. Syst. Evol. Microbiol.">
        <title>The Global Catalogue of Microorganisms (GCM) 10K type strain sequencing project: providing services to taxonomists for standard genome sequencing and annotation.</title>
        <authorList>
            <consortium name="The Broad Institute Genomics Platform"/>
            <consortium name="The Broad Institute Genome Sequencing Center for Infectious Disease"/>
            <person name="Wu L."/>
            <person name="Ma J."/>
        </authorList>
    </citation>
    <scope>NUCLEOTIDE SEQUENCE [LARGE SCALE GENOMIC DNA]</scope>
    <source>
        <strain evidence="3">XZYJT-10</strain>
    </source>
</reference>
<dbReference type="EMBL" id="JBHTBJ010000001">
    <property type="protein sequence ID" value="MFC7272569.1"/>
    <property type="molecule type" value="Genomic_DNA"/>
</dbReference>
<accession>A0ABW2HI45</accession>
<dbReference type="SUPFAM" id="SSF46785">
    <property type="entry name" value="Winged helix' DNA-binding domain"/>
    <property type="match status" value="1"/>
</dbReference>
<name>A0ABW2HI45_9ACTN</name>
<proteinExistence type="predicted"/>
<evidence type="ECO:0000259" key="1">
    <source>
        <dbReference type="SMART" id="SM00418"/>
    </source>
</evidence>
<dbReference type="SMART" id="SM00418">
    <property type="entry name" value="HTH_ARSR"/>
    <property type="match status" value="1"/>
</dbReference>
<organism evidence="2 3">
    <name type="scientific">Paractinoplanes rhizophilus</name>
    <dbReference type="NCBI Taxonomy" id="1416877"/>
    <lineage>
        <taxon>Bacteria</taxon>
        <taxon>Bacillati</taxon>
        <taxon>Actinomycetota</taxon>
        <taxon>Actinomycetes</taxon>
        <taxon>Micromonosporales</taxon>
        <taxon>Micromonosporaceae</taxon>
        <taxon>Paractinoplanes</taxon>
    </lineage>
</organism>
<comment type="caution">
    <text evidence="2">The sequence shown here is derived from an EMBL/GenBank/DDBJ whole genome shotgun (WGS) entry which is preliminary data.</text>
</comment>
<dbReference type="InterPro" id="IPR036390">
    <property type="entry name" value="WH_DNA-bd_sf"/>
</dbReference>
<evidence type="ECO:0000313" key="2">
    <source>
        <dbReference type="EMBL" id="MFC7272569.1"/>
    </source>
</evidence>
<dbReference type="Proteomes" id="UP001596548">
    <property type="component" value="Unassembled WGS sequence"/>
</dbReference>